<feature type="chain" id="PRO_5017274348" evidence="2">
    <location>
        <begin position="29"/>
        <end position="322"/>
    </location>
</feature>
<evidence type="ECO:0000313" key="4">
    <source>
        <dbReference type="Proteomes" id="UP000242469"/>
    </source>
</evidence>
<dbReference type="SUPFAM" id="SSF53850">
    <property type="entry name" value="Periplasmic binding protein-like II"/>
    <property type="match status" value="1"/>
</dbReference>
<evidence type="ECO:0000256" key="1">
    <source>
        <dbReference type="ARBA" id="ARBA00022729"/>
    </source>
</evidence>
<dbReference type="Gene3D" id="3.40.190.170">
    <property type="entry name" value="Bacterial extracellular solute-binding protein, family 7"/>
    <property type="match status" value="1"/>
</dbReference>
<dbReference type="EMBL" id="FNRJ01000001">
    <property type="protein sequence ID" value="SDZ93065.1"/>
    <property type="molecule type" value="Genomic_DNA"/>
</dbReference>
<sequence>MLSKKFKHKIVSGFISCMLVLTATAANAEKTLTAAVPVPVDTVWGNAFKRYAEIVSEKSEGELRIRVVGPESIPAQEQMQALRIGMIDILSTFPGAYRSEFPEANVQEISNVSVDDQRKNGAYAKLKEVFDNRFDAELLATYAEGLGFHIFLSNEIKDINDLKGLRIRTAVLQQPLLKALKTQPINIPIPEVFTALERNMVDGYSWSSLGLSDMGWDTMTKYRVDPKFYNIIFNVFLSNKAKEKFTNDELKLLREAAVEFEEKINVELLEAERKEYANQDSLGIKSIDLGSELPVLARKVYWDELTRNSKFASELKLLMDIQ</sequence>
<dbReference type="Proteomes" id="UP000242469">
    <property type="component" value="Unassembled WGS sequence"/>
</dbReference>
<organism evidence="3 4">
    <name type="scientific">Marinobacterium iners DSM 11526</name>
    <dbReference type="NCBI Taxonomy" id="1122198"/>
    <lineage>
        <taxon>Bacteria</taxon>
        <taxon>Pseudomonadati</taxon>
        <taxon>Pseudomonadota</taxon>
        <taxon>Gammaproteobacteria</taxon>
        <taxon>Oceanospirillales</taxon>
        <taxon>Oceanospirillaceae</taxon>
        <taxon>Marinobacterium</taxon>
    </lineage>
</organism>
<name>A0A1H3X0T9_9GAMM</name>
<dbReference type="OrthoDB" id="6073716at2"/>
<evidence type="ECO:0000313" key="3">
    <source>
        <dbReference type="EMBL" id="SDZ93065.1"/>
    </source>
</evidence>
<reference evidence="4" key="1">
    <citation type="submission" date="2016-10" db="EMBL/GenBank/DDBJ databases">
        <authorList>
            <person name="Varghese N."/>
            <person name="Submissions S."/>
        </authorList>
    </citation>
    <scope>NUCLEOTIDE SEQUENCE [LARGE SCALE GENOMIC DNA]</scope>
    <source>
        <strain evidence="4">DSM 11526</strain>
    </source>
</reference>
<dbReference type="PANTHER" id="PTHR33376:SF5">
    <property type="entry name" value="EXTRACYTOPLASMIC SOLUTE RECEPTOR PROTEIN"/>
    <property type="match status" value="1"/>
</dbReference>
<accession>A0A1H3X0T9</accession>
<dbReference type="PANTHER" id="PTHR33376">
    <property type="match status" value="1"/>
</dbReference>
<dbReference type="RefSeq" id="WP_091821134.1">
    <property type="nucleotide sequence ID" value="NZ_FNRJ01000001.1"/>
</dbReference>
<dbReference type="InterPro" id="IPR038404">
    <property type="entry name" value="TRAP_DctP_sf"/>
</dbReference>
<dbReference type="InterPro" id="IPR018389">
    <property type="entry name" value="DctP_fam"/>
</dbReference>
<evidence type="ECO:0000256" key="2">
    <source>
        <dbReference type="SAM" id="SignalP"/>
    </source>
</evidence>
<dbReference type="STRING" id="1122198.SAMN02745729_1017"/>
<feature type="signal peptide" evidence="2">
    <location>
        <begin position="1"/>
        <end position="28"/>
    </location>
</feature>
<dbReference type="Pfam" id="PF03480">
    <property type="entry name" value="DctP"/>
    <property type="match status" value="1"/>
</dbReference>
<keyword evidence="1 2" id="KW-0732">Signal</keyword>
<gene>
    <name evidence="3" type="ORF">SAMN02745729_1017</name>
</gene>
<dbReference type="AlphaFoldDB" id="A0A1H3X0T9"/>
<dbReference type="GO" id="GO:0055085">
    <property type="term" value="P:transmembrane transport"/>
    <property type="evidence" value="ECO:0007669"/>
    <property type="project" value="InterPro"/>
</dbReference>
<dbReference type="NCBIfam" id="NF037995">
    <property type="entry name" value="TRAP_S1"/>
    <property type="match status" value="1"/>
</dbReference>
<protein>
    <submittedName>
        <fullName evidence="3">TRAP-type C4-dicarboxylate transport system, substrate-binding protein</fullName>
    </submittedName>
</protein>
<proteinExistence type="predicted"/>
<keyword evidence="4" id="KW-1185">Reference proteome</keyword>